<feature type="transmembrane region" description="Helical" evidence="5">
    <location>
        <begin position="24"/>
        <end position="43"/>
    </location>
</feature>
<keyword evidence="8" id="KW-1185">Reference proteome</keyword>
<name>A0A0D5NGE7_9BACL</name>
<dbReference type="InterPro" id="IPR000412">
    <property type="entry name" value="ABC_2_transport"/>
</dbReference>
<dbReference type="PATRIC" id="fig|1126833.4.peg.1263"/>
<dbReference type="RefSeq" id="WP_045669621.1">
    <property type="nucleotide sequence ID" value="NZ_CP011058.1"/>
</dbReference>
<keyword evidence="5" id="KW-0813">Transport</keyword>
<dbReference type="Pfam" id="PF12698">
    <property type="entry name" value="ABC2_membrane_3"/>
    <property type="match status" value="1"/>
</dbReference>
<dbReference type="HOGENOM" id="CLU_039483_0_0_9"/>
<dbReference type="InterPro" id="IPR047817">
    <property type="entry name" value="ABC2_TM_bact-type"/>
</dbReference>
<evidence type="ECO:0000313" key="7">
    <source>
        <dbReference type="EMBL" id="AJY74185.1"/>
    </source>
</evidence>
<organism evidence="7 8">
    <name type="scientific">Paenibacillus beijingensis</name>
    <dbReference type="NCBI Taxonomy" id="1126833"/>
    <lineage>
        <taxon>Bacteria</taxon>
        <taxon>Bacillati</taxon>
        <taxon>Bacillota</taxon>
        <taxon>Bacilli</taxon>
        <taxon>Bacillales</taxon>
        <taxon>Paenibacillaceae</taxon>
        <taxon>Paenibacillus</taxon>
    </lineage>
</organism>
<comment type="subcellular location">
    <subcellularLocation>
        <location evidence="5">Cell membrane</location>
        <topology evidence="5">Multi-pass membrane protein</topology>
    </subcellularLocation>
    <subcellularLocation>
        <location evidence="1">Membrane</location>
        <topology evidence="1">Multi-pass membrane protein</topology>
    </subcellularLocation>
</comment>
<feature type="transmembrane region" description="Helical" evidence="5">
    <location>
        <begin position="252"/>
        <end position="274"/>
    </location>
</feature>
<feature type="transmembrane region" description="Helical" evidence="5">
    <location>
        <begin position="286"/>
        <end position="304"/>
    </location>
</feature>
<keyword evidence="4 5" id="KW-0472">Membrane</keyword>
<evidence type="ECO:0000256" key="1">
    <source>
        <dbReference type="ARBA" id="ARBA00004141"/>
    </source>
</evidence>
<keyword evidence="5" id="KW-1003">Cell membrane</keyword>
<proteinExistence type="inferred from homology"/>
<protein>
    <recommendedName>
        <fullName evidence="5">Transport permease protein</fullName>
    </recommendedName>
</protein>
<dbReference type="Proteomes" id="UP000032633">
    <property type="component" value="Chromosome"/>
</dbReference>
<dbReference type="KEGG" id="pbj:VN24_05825"/>
<evidence type="ECO:0000256" key="5">
    <source>
        <dbReference type="RuleBase" id="RU361157"/>
    </source>
</evidence>
<gene>
    <name evidence="7" type="ORF">VN24_05825</name>
</gene>
<dbReference type="InterPro" id="IPR013525">
    <property type="entry name" value="ABC2_TM"/>
</dbReference>
<sequence>MSYANQFGKLFSAHLKMMFREKQVWFWNIFFPVILMVLFMIIFGGNSGGSFKASIAVVEPQANSTSQMLLEQLRRVPVFEWKSEQPVSLEQGDKWVKDKDVDALIVLPETESANTMRLIVNKEEEKNSTTMAVAGILDKFVQQSNLAVAGATPAFELKTESVSSGSADLKYEDFLLTGMIALSVAQGGLFGMVDMVEMRRKGMLTRLRLTPVKMGLFGLAGMTVRMVLGVIQIVLLTLIGVFGFGANLHLDIASLIIVFLIGTLAFNAIGYLFASFSKSLESYMGLANIASFLMMFLSGIFFAASSLPEWLHPVTKVLPLTYFVDGMRDGMVYGRGVASGAFWTGIGILALWGAVTFVIGSQLFRRQAAVRS</sequence>
<dbReference type="STRING" id="1126833.VN24_05825"/>
<feature type="transmembrane region" description="Helical" evidence="5">
    <location>
        <begin position="341"/>
        <end position="364"/>
    </location>
</feature>
<evidence type="ECO:0000313" key="8">
    <source>
        <dbReference type="Proteomes" id="UP000032633"/>
    </source>
</evidence>
<dbReference type="PROSITE" id="PS51012">
    <property type="entry name" value="ABC_TM2"/>
    <property type="match status" value="1"/>
</dbReference>
<dbReference type="AlphaFoldDB" id="A0A0D5NGE7"/>
<dbReference type="GO" id="GO:0140359">
    <property type="term" value="F:ABC-type transporter activity"/>
    <property type="evidence" value="ECO:0007669"/>
    <property type="project" value="InterPro"/>
</dbReference>
<reference evidence="7 8" key="1">
    <citation type="journal article" date="2015" name="J. Biotechnol.">
        <title>Complete genome sequence of Paenibacillus beijingensis 7188(T) (=DSM 24997(T)), a novel rhizobacterium from jujube garden soil.</title>
        <authorList>
            <person name="Kwak Y."/>
            <person name="Shin J.H."/>
        </authorList>
    </citation>
    <scope>NUCLEOTIDE SEQUENCE [LARGE SCALE GENOMIC DNA]</scope>
    <source>
        <strain evidence="7 8">DSM 24997</strain>
    </source>
</reference>
<accession>A0A0D5NGE7</accession>
<feature type="transmembrane region" description="Helical" evidence="5">
    <location>
        <begin position="174"/>
        <end position="193"/>
    </location>
</feature>
<keyword evidence="2 5" id="KW-0812">Transmembrane</keyword>
<keyword evidence="3 5" id="KW-1133">Transmembrane helix</keyword>
<dbReference type="PANTHER" id="PTHR43027">
    <property type="entry name" value="DOXORUBICIN RESISTANCE ABC TRANSPORTER PERMEASE PROTEIN DRRC-RELATED"/>
    <property type="match status" value="1"/>
</dbReference>
<dbReference type="EMBL" id="CP011058">
    <property type="protein sequence ID" value="AJY74185.1"/>
    <property type="molecule type" value="Genomic_DNA"/>
</dbReference>
<feature type="transmembrane region" description="Helical" evidence="5">
    <location>
        <begin position="214"/>
        <end position="246"/>
    </location>
</feature>
<evidence type="ECO:0000259" key="6">
    <source>
        <dbReference type="PROSITE" id="PS51012"/>
    </source>
</evidence>
<dbReference type="OrthoDB" id="9788252at2"/>
<comment type="similarity">
    <text evidence="5">Belongs to the ABC-2 integral membrane protein family.</text>
</comment>
<dbReference type="PRINTS" id="PR00164">
    <property type="entry name" value="ABC2TRNSPORT"/>
</dbReference>
<evidence type="ECO:0000256" key="2">
    <source>
        <dbReference type="ARBA" id="ARBA00022692"/>
    </source>
</evidence>
<dbReference type="InterPro" id="IPR052902">
    <property type="entry name" value="ABC-2_transporter"/>
</dbReference>
<evidence type="ECO:0000256" key="3">
    <source>
        <dbReference type="ARBA" id="ARBA00022989"/>
    </source>
</evidence>
<dbReference type="GO" id="GO:0043190">
    <property type="term" value="C:ATP-binding cassette (ABC) transporter complex"/>
    <property type="evidence" value="ECO:0007669"/>
    <property type="project" value="InterPro"/>
</dbReference>
<feature type="domain" description="ABC transmembrane type-2" evidence="6">
    <location>
        <begin position="130"/>
        <end position="367"/>
    </location>
</feature>
<evidence type="ECO:0000256" key="4">
    <source>
        <dbReference type="ARBA" id="ARBA00023136"/>
    </source>
</evidence>
<reference evidence="8" key="2">
    <citation type="submission" date="2015-03" db="EMBL/GenBank/DDBJ databases">
        <title>Genome sequence of Paenibacillus beijingensis strain DSM 24997T.</title>
        <authorList>
            <person name="Kwak Y."/>
            <person name="Shin J.-H."/>
        </authorList>
    </citation>
    <scope>NUCLEOTIDE SEQUENCE [LARGE SCALE GENOMIC DNA]</scope>
    <source>
        <strain evidence="8">DSM 24997</strain>
    </source>
</reference>
<dbReference type="PANTHER" id="PTHR43027:SF1">
    <property type="entry name" value="DOXORUBICIN RESISTANCE ABC TRANSPORTER PERMEASE PROTEIN DRRC-RELATED"/>
    <property type="match status" value="1"/>
</dbReference>